<comment type="subcellular location">
    <subcellularLocation>
        <location evidence="1">Nucleus</location>
    </subcellularLocation>
</comment>
<feature type="compositionally biased region" description="Low complexity" evidence="5">
    <location>
        <begin position="240"/>
        <end position="279"/>
    </location>
</feature>
<dbReference type="InterPro" id="IPR050987">
    <property type="entry name" value="AtrR-like"/>
</dbReference>
<dbReference type="SMART" id="SM00066">
    <property type="entry name" value="GAL4"/>
    <property type="match status" value="1"/>
</dbReference>
<keyword evidence="8" id="KW-1185">Reference proteome</keyword>
<keyword evidence="4" id="KW-0539">Nucleus</keyword>
<name>A0A1X2HV03_SYNRA</name>
<dbReference type="Proteomes" id="UP000242180">
    <property type="component" value="Unassembled WGS sequence"/>
</dbReference>
<dbReference type="InterPro" id="IPR036864">
    <property type="entry name" value="Zn2-C6_fun-type_DNA-bd_sf"/>
</dbReference>
<dbReference type="CDD" id="cd00067">
    <property type="entry name" value="GAL4"/>
    <property type="match status" value="1"/>
</dbReference>
<evidence type="ECO:0000256" key="2">
    <source>
        <dbReference type="ARBA" id="ARBA00022723"/>
    </source>
</evidence>
<dbReference type="PANTHER" id="PTHR46910:SF3">
    <property type="entry name" value="HALOTOLERANCE PROTEIN 9-RELATED"/>
    <property type="match status" value="1"/>
</dbReference>
<evidence type="ECO:0000256" key="3">
    <source>
        <dbReference type="ARBA" id="ARBA00023125"/>
    </source>
</evidence>
<dbReference type="InParanoid" id="A0A1X2HV03"/>
<keyword evidence="3" id="KW-0238">DNA-binding</keyword>
<keyword evidence="2" id="KW-0479">Metal-binding</keyword>
<evidence type="ECO:0000256" key="5">
    <source>
        <dbReference type="SAM" id="MobiDB-lite"/>
    </source>
</evidence>
<dbReference type="STRING" id="13706.A0A1X2HV03"/>
<dbReference type="GO" id="GO:0000981">
    <property type="term" value="F:DNA-binding transcription factor activity, RNA polymerase II-specific"/>
    <property type="evidence" value="ECO:0007669"/>
    <property type="project" value="InterPro"/>
</dbReference>
<feature type="compositionally biased region" description="Low complexity" evidence="5">
    <location>
        <begin position="72"/>
        <end position="84"/>
    </location>
</feature>
<gene>
    <name evidence="7" type="ORF">BCR43DRAFT_49716</name>
</gene>
<dbReference type="OrthoDB" id="3362851at2759"/>
<feature type="compositionally biased region" description="Low complexity" evidence="5">
    <location>
        <begin position="201"/>
        <end position="223"/>
    </location>
</feature>
<sequence length="325" mass="34622">MTSMDIASVPVDKARRKRLKVVSACGECRRKKTKCNGEKPCTGCIKAKVECKYATSLKTKSMTPAASSTAAAAAASSSGSHSTAFRANQRHHHPDDQSSATQRAVSVEAIEDRLTVIEDILRALLKNKHQGASLPVFGSPEATHPGASCGDNSGVYHPRAVHASHAHNWHTARFGAAAGASPSQSIAAPSDAPIAPTPRRPTSAWSLPASPPASSSAFHLPPLQNHPMEQPVPQYHHHQYQQQQQQQHRQQQPSLTTSSSTSSSCSSLSSSSSTNTSWSAGPAIRNLLNDDPVTTLPTPPLTATFKLPEPAARRHSPYDYLPTTS</sequence>
<proteinExistence type="predicted"/>
<evidence type="ECO:0000313" key="8">
    <source>
        <dbReference type="Proteomes" id="UP000242180"/>
    </source>
</evidence>
<dbReference type="PROSITE" id="PS50048">
    <property type="entry name" value="ZN2_CY6_FUNGAL_2"/>
    <property type="match status" value="1"/>
</dbReference>
<dbReference type="AlphaFoldDB" id="A0A1X2HV03"/>
<evidence type="ECO:0000256" key="1">
    <source>
        <dbReference type="ARBA" id="ARBA00004123"/>
    </source>
</evidence>
<dbReference type="PROSITE" id="PS00463">
    <property type="entry name" value="ZN2_CY6_FUNGAL_1"/>
    <property type="match status" value="1"/>
</dbReference>
<dbReference type="GO" id="GO:0008270">
    <property type="term" value="F:zinc ion binding"/>
    <property type="evidence" value="ECO:0007669"/>
    <property type="project" value="InterPro"/>
</dbReference>
<dbReference type="InterPro" id="IPR001138">
    <property type="entry name" value="Zn2Cys6_DnaBD"/>
</dbReference>
<dbReference type="Pfam" id="PF00172">
    <property type="entry name" value="Zn_clus"/>
    <property type="match status" value="1"/>
</dbReference>
<accession>A0A1X2HV03</accession>
<feature type="region of interest" description="Disordered" evidence="5">
    <location>
        <begin position="72"/>
        <end position="103"/>
    </location>
</feature>
<comment type="caution">
    <text evidence="7">The sequence shown here is derived from an EMBL/GenBank/DDBJ whole genome shotgun (WGS) entry which is preliminary data.</text>
</comment>
<dbReference type="Gene3D" id="4.10.240.10">
    <property type="entry name" value="Zn(2)-C6 fungal-type DNA-binding domain"/>
    <property type="match status" value="1"/>
</dbReference>
<evidence type="ECO:0000256" key="4">
    <source>
        <dbReference type="ARBA" id="ARBA00023242"/>
    </source>
</evidence>
<dbReference type="SUPFAM" id="SSF57701">
    <property type="entry name" value="Zn2/Cys6 DNA-binding domain"/>
    <property type="match status" value="1"/>
</dbReference>
<dbReference type="EMBL" id="MCGN01000001">
    <property type="protein sequence ID" value="ORZ03432.1"/>
    <property type="molecule type" value="Genomic_DNA"/>
</dbReference>
<feature type="compositionally biased region" description="Low complexity" evidence="5">
    <location>
        <begin position="176"/>
        <end position="194"/>
    </location>
</feature>
<dbReference type="PANTHER" id="PTHR46910">
    <property type="entry name" value="TRANSCRIPTION FACTOR PDR1"/>
    <property type="match status" value="1"/>
</dbReference>
<evidence type="ECO:0000313" key="7">
    <source>
        <dbReference type="EMBL" id="ORZ03432.1"/>
    </source>
</evidence>
<feature type="compositionally biased region" description="Low complexity" evidence="5">
    <location>
        <begin position="287"/>
        <end position="308"/>
    </location>
</feature>
<reference evidence="7 8" key="1">
    <citation type="submission" date="2016-07" db="EMBL/GenBank/DDBJ databases">
        <title>Pervasive Adenine N6-methylation of Active Genes in Fungi.</title>
        <authorList>
            <consortium name="DOE Joint Genome Institute"/>
            <person name="Mondo S.J."/>
            <person name="Dannebaum R.O."/>
            <person name="Kuo R.C."/>
            <person name="Labutti K."/>
            <person name="Haridas S."/>
            <person name="Kuo A."/>
            <person name="Salamov A."/>
            <person name="Ahrendt S.R."/>
            <person name="Lipzen A."/>
            <person name="Sullivan W."/>
            <person name="Andreopoulos W.B."/>
            <person name="Clum A."/>
            <person name="Lindquist E."/>
            <person name="Daum C."/>
            <person name="Ramamoorthy G.K."/>
            <person name="Gryganskyi A."/>
            <person name="Culley D."/>
            <person name="Magnuson J.K."/>
            <person name="James T.Y."/>
            <person name="O'Malley M.A."/>
            <person name="Stajich J.E."/>
            <person name="Spatafora J.W."/>
            <person name="Visel A."/>
            <person name="Grigoriev I.V."/>
        </authorList>
    </citation>
    <scope>NUCLEOTIDE SEQUENCE [LARGE SCALE GENOMIC DNA]</scope>
    <source>
        <strain evidence="7 8">NRRL 2496</strain>
    </source>
</reference>
<feature type="domain" description="Zn(2)-C6 fungal-type" evidence="6">
    <location>
        <begin position="24"/>
        <end position="53"/>
    </location>
</feature>
<protein>
    <recommendedName>
        <fullName evidence="6">Zn(2)-C6 fungal-type domain-containing protein</fullName>
    </recommendedName>
</protein>
<feature type="region of interest" description="Disordered" evidence="5">
    <location>
        <begin position="176"/>
        <end position="325"/>
    </location>
</feature>
<dbReference type="GO" id="GO:0003677">
    <property type="term" value="F:DNA binding"/>
    <property type="evidence" value="ECO:0007669"/>
    <property type="project" value="UniProtKB-KW"/>
</dbReference>
<dbReference type="GO" id="GO:0005634">
    <property type="term" value="C:nucleus"/>
    <property type="evidence" value="ECO:0007669"/>
    <property type="project" value="UniProtKB-SubCell"/>
</dbReference>
<evidence type="ECO:0000259" key="6">
    <source>
        <dbReference type="PROSITE" id="PS50048"/>
    </source>
</evidence>
<organism evidence="7 8">
    <name type="scientific">Syncephalastrum racemosum</name>
    <name type="common">Filamentous fungus</name>
    <dbReference type="NCBI Taxonomy" id="13706"/>
    <lineage>
        <taxon>Eukaryota</taxon>
        <taxon>Fungi</taxon>
        <taxon>Fungi incertae sedis</taxon>
        <taxon>Mucoromycota</taxon>
        <taxon>Mucoromycotina</taxon>
        <taxon>Mucoromycetes</taxon>
        <taxon>Mucorales</taxon>
        <taxon>Syncephalastraceae</taxon>
        <taxon>Syncephalastrum</taxon>
    </lineage>
</organism>